<dbReference type="PROSITE" id="PS50109">
    <property type="entry name" value="HIS_KIN"/>
    <property type="match status" value="1"/>
</dbReference>
<dbReference type="InterPro" id="IPR003661">
    <property type="entry name" value="HisK_dim/P_dom"/>
</dbReference>
<feature type="domain" description="Histidine kinase" evidence="6">
    <location>
        <begin position="316"/>
        <end position="528"/>
    </location>
</feature>
<protein>
    <recommendedName>
        <fullName evidence="2">histidine kinase</fullName>
        <ecNumber evidence="2">2.7.13.3</ecNumber>
    </recommendedName>
</protein>
<dbReference type="InterPro" id="IPR003594">
    <property type="entry name" value="HATPase_dom"/>
</dbReference>
<keyword evidence="3" id="KW-0597">Phosphoprotein</keyword>
<dbReference type="InterPro" id="IPR000014">
    <property type="entry name" value="PAS"/>
</dbReference>
<dbReference type="SUPFAM" id="SSF55785">
    <property type="entry name" value="PYP-like sensor domain (PAS domain)"/>
    <property type="match status" value="1"/>
</dbReference>
<keyword evidence="5" id="KW-0812">Transmembrane</keyword>
<dbReference type="Pfam" id="PF00512">
    <property type="entry name" value="HisKA"/>
    <property type="match status" value="1"/>
</dbReference>
<dbReference type="Gene3D" id="1.10.287.130">
    <property type="match status" value="1"/>
</dbReference>
<dbReference type="InterPro" id="IPR036890">
    <property type="entry name" value="HATPase_C_sf"/>
</dbReference>
<dbReference type="SMART" id="SM00387">
    <property type="entry name" value="HATPase_c"/>
    <property type="match status" value="1"/>
</dbReference>
<dbReference type="PANTHER" id="PTHR43065:SF52">
    <property type="entry name" value="SENSOR PROTEIN KINASE PILS"/>
    <property type="match status" value="1"/>
</dbReference>
<reference evidence="7" key="1">
    <citation type="submission" date="1999-09" db="EMBL/GenBank/DDBJ databases">
        <authorList>
            <person name="Graupner S."/>
            <person name="Wackernagel W."/>
        </authorList>
    </citation>
    <scope>NUCLEOTIDE SEQUENCE</scope>
    <source>
        <strain evidence="7">JM300</strain>
    </source>
</reference>
<evidence type="ECO:0000256" key="3">
    <source>
        <dbReference type="ARBA" id="ARBA00022553"/>
    </source>
</evidence>
<dbReference type="SUPFAM" id="SSF55874">
    <property type="entry name" value="ATPase domain of HSP90 chaperone/DNA topoisomerase II/histidine kinase"/>
    <property type="match status" value="1"/>
</dbReference>
<dbReference type="SMART" id="SM00388">
    <property type="entry name" value="HisKA"/>
    <property type="match status" value="1"/>
</dbReference>
<dbReference type="InterPro" id="IPR004358">
    <property type="entry name" value="Sig_transdc_His_kin-like_C"/>
</dbReference>
<keyword evidence="5" id="KW-0472">Membrane</keyword>
<dbReference type="Gene3D" id="3.30.565.10">
    <property type="entry name" value="Histidine kinase-like ATPase, C-terminal domain"/>
    <property type="match status" value="1"/>
</dbReference>
<feature type="transmembrane region" description="Helical" evidence="5">
    <location>
        <begin position="21"/>
        <end position="39"/>
    </location>
</feature>
<dbReference type="PRINTS" id="PR00344">
    <property type="entry name" value="BCTRLSENSOR"/>
</dbReference>
<accession>Q9RLD1</accession>
<evidence type="ECO:0000259" key="6">
    <source>
        <dbReference type="PROSITE" id="PS50109"/>
    </source>
</evidence>
<dbReference type="InterPro" id="IPR005467">
    <property type="entry name" value="His_kinase_dom"/>
</dbReference>
<organism evidence="7">
    <name type="scientific">Stutzerimonas stutzeri</name>
    <name type="common">Pseudomonas stutzeri</name>
    <dbReference type="NCBI Taxonomy" id="316"/>
    <lineage>
        <taxon>Bacteria</taxon>
        <taxon>Pseudomonadati</taxon>
        <taxon>Pseudomonadota</taxon>
        <taxon>Gammaproteobacteria</taxon>
        <taxon>Pseudomonadales</taxon>
        <taxon>Pseudomonadaceae</taxon>
        <taxon>Stutzerimonas</taxon>
    </lineage>
</organism>
<evidence type="ECO:0000256" key="2">
    <source>
        <dbReference type="ARBA" id="ARBA00012438"/>
    </source>
</evidence>
<dbReference type="Pfam" id="PF13188">
    <property type="entry name" value="PAS_8"/>
    <property type="match status" value="1"/>
</dbReference>
<dbReference type="AlphaFoldDB" id="Q9RLD1"/>
<dbReference type="InterPro" id="IPR035965">
    <property type="entry name" value="PAS-like_dom_sf"/>
</dbReference>
<keyword evidence="7" id="KW-0808">Transferase</keyword>
<dbReference type="Pfam" id="PF25323">
    <property type="entry name" value="6TM_PilS"/>
    <property type="match status" value="1"/>
</dbReference>
<dbReference type="GO" id="GO:0000155">
    <property type="term" value="F:phosphorelay sensor kinase activity"/>
    <property type="evidence" value="ECO:0007669"/>
    <property type="project" value="InterPro"/>
</dbReference>
<feature type="transmembrane region" description="Helical" evidence="5">
    <location>
        <begin position="126"/>
        <end position="144"/>
    </location>
</feature>
<evidence type="ECO:0000256" key="1">
    <source>
        <dbReference type="ARBA" id="ARBA00000085"/>
    </source>
</evidence>
<evidence type="ECO:0000313" key="7">
    <source>
        <dbReference type="EMBL" id="CAB56536.1"/>
    </source>
</evidence>
<keyword evidence="5" id="KW-1133">Transmembrane helix</keyword>
<proteinExistence type="predicted"/>
<dbReference type="InterPro" id="IPR036097">
    <property type="entry name" value="HisK_dim/P_sf"/>
</dbReference>
<comment type="catalytic activity">
    <reaction evidence="1">
        <text>ATP + protein L-histidine = ADP + protein N-phospho-L-histidine.</text>
        <dbReference type="EC" id="2.7.13.3"/>
    </reaction>
</comment>
<feature type="transmembrane region" description="Helical" evidence="5">
    <location>
        <begin position="77"/>
        <end position="97"/>
    </location>
</feature>
<dbReference type="EMBL" id="AJ249642">
    <property type="protein sequence ID" value="CAB56536.1"/>
    <property type="molecule type" value="Genomic_DNA"/>
</dbReference>
<dbReference type="CDD" id="cd00082">
    <property type="entry name" value="HisKA"/>
    <property type="match status" value="1"/>
</dbReference>
<keyword evidence="7" id="KW-0418">Kinase</keyword>
<dbReference type="Gene3D" id="3.30.450.20">
    <property type="entry name" value="PAS domain"/>
    <property type="match status" value="1"/>
</dbReference>
<gene>
    <name evidence="7" type="primary">pilS</name>
</gene>
<evidence type="ECO:0000256" key="4">
    <source>
        <dbReference type="SAM" id="MobiDB-lite"/>
    </source>
</evidence>
<dbReference type="Pfam" id="PF02518">
    <property type="entry name" value="HATPase_c"/>
    <property type="match status" value="1"/>
</dbReference>
<feature type="transmembrane region" description="Helical" evidence="5">
    <location>
        <begin position="51"/>
        <end position="70"/>
    </location>
</feature>
<dbReference type="SUPFAM" id="SSF47384">
    <property type="entry name" value="Homodimeric domain of signal transducing histidine kinase"/>
    <property type="match status" value="1"/>
</dbReference>
<dbReference type="FunFam" id="1.10.287.130:FF:000057">
    <property type="entry name" value="Type IV pilus sensor protein PilS"/>
    <property type="match status" value="1"/>
</dbReference>
<sequence>MGTESLALPGSQGQRILRVYHLYRIAIGLALVLLISSDLHDDLMRMRSPALFHYGAWLYLILNTLIAVLAYKPRQGLPILSLALMDVILLSALFYFAGGTPSGIGNLLIIAVAIANILLHGRIGLLIARIAAIGLIYLTFYLSLGDPDASRQYPQAAALGTLCFAAALLVQGLSRRLRVSEELALRRAEEVANLEALNALILQRMRTGILVLDSRQRVLLANQGALELLGQESLVGERLAPRCPELLKAMQRWRDNPTLRPQNLKATADGPILQPSFAALQNGAEQNVLVFLEDISQIAQKAQQLKLASLGRLTASIAHEIRNPLGAISHAAQLLQESDSLDQSDQRLAQIIQDHSRRMNLVIENVLQLSRRRQAEPQLLDLKYWLHRFASEFRGGLAPNQTLHLETIGSSLQTRMDPNQLIQVLTNLVQNGLRYSGQTHAQAQVWLRLFRDTASDLPVVEVIDDGPGVPVEQEQLVFEPFFTTENKGTGLGLYISRELCESNRAWLDYRKRDEQSGSCFRITFAHPRKRPNNHGNGSHNGDTFGYKEPVHVKIARSRPTAAPA</sequence>
<dbReference type="PANTHER" id="PTHR43065">
    <property type="entry name" value="SENSOR HISTIDINE KINASE"/>
    <property type="match status" value="1"/>
</dbReference>
<feature type="transmembrane region" description="Helical" evidence="5">
    <location>
        <begin position="103"/>
        <end position="119"/>
    </location>
</feature>
<name>Q9RLD1_STUST</name>
<evidence type="ECO:0000256" key="5">
    <source>
        <dbReference type="SAM" id="Phobius"/>
    </source>
</evidence>
<feature type="region of interest" description="Disordered" evidence="4">
    <location>
        <begin position="526"/>
        <end position="545"/>
    </location>
</feature>
<dbReference type="EC" id="2.7.13.3" evidence="2"/>